<evidence type="ECO:0000256" key="8">
    <source>
        <dbReference type="SAM" id="MobiDB-lite"/>
    </source>
</evidence>
<feature type="chain" id="PRO_5042199877" evidence="9">
    <location>
        <begin position="20"/>
        <end position="841"/>
    </location>
</feature>
<dbReference type="PROSITE" id="PS00562">
    <property type="entry name" value="CBM1_1"/>
    <property type="match status" value="1"/>
</dbReference>
<comment type="similarity">
    <text evidence="7">Belongs to the glycosyl hydrolase 74 family.</text>
</comment>
<keyword evidence="12" id="KW-1185">Reference proteome</keyword>
<evidence type="ECO:0000313" key="11">
    <source>
        <dbReference type="EMBL" id="KAJ2899840.1"/>
    </source>
</evidence>
<keyword evidence="3" id="KW-0136">Cellulose degradation</keyword>
<comment type="caution">
    <text evidence="11">The sequence shown here is derived from an EMBL/GenBank/DDBJ whole genome shotgun (WGS) entry which is preliminary data.</text>
</comment>
<dbReference type="SUPFAM" id="SSF110296">
    <property type="entry name" value="Oligoxyloglucan reducing end-specific cellobiohydrolase"/>
    <property type="match status" value="2"/>
</dbReference>
<keyword evidence="5" id="KW-0326">Glycosidase</keyword>
<keyword evidence="2" id="KW-0378">Hydrolase</keyword>
<evidence type="ECO:0000256" key="9">
    <source>
        <dbReference type="SAM" id="SignalP"/>
    </source>
</evidence>
<dbReference type="EMBL" id="JAKWBI020000187">
    <property type="protein sequence ID" value="KAJ2899840.1"/>
    <property type="molecule type" value="Genomic_DNA"/>
</dbReference>
<dbReference type="PANTHER" id="PTHR43739">
    <property type="entry name" value="XYLOGLUCANASE (EUROFUNG)"/>
    <property type="match status" value="1"/>
</dbReference>
<dbReference type="PANTHER" id="PTHR43739:SF2">
    <property type="entry name" value="OLIGOXYLOGLUCAN-REDUCING END-SPECIFIC XYLOGLUCANASE-RELATED"/>
    <property type="match status" value="1"/>
</dbReference>
<evidence type="ECO:0000256" key="7">
    <source>
        <dbReference type="ARBA" id="ARBA00037986"/>
    </source>
</evidence>
<dbReference type="Proteomes" id="UP001201980">
    <property type="component" value="Unassembled WGS sequence"/>
</dbReference>
<feature type="compositionally biased region" description="Low complexity" evidence="8">
    <location>
        <begin position="747"/>
        <end position="798"/>
    </location>
</feature>
<keyword evidence="4" id="KW-0119">Carbohydrate metabolism</keyword>
<dbReference type="GO" id="GO:0005576">
    <property type="term" value="C:extracellular region"/>
    <property type="evidence" value="ECO:0007669"/>
    <property type="project" value="InterPro"/>
</dbReference>
<dbReference type="GO" id="GO:0030245">
    <property type="term" value="P:cellulose catabolic process"/>
    <property type="evidence" value="ECO:0007669"/>
    <property type="project" value="UniProtKB-KW"/>
</dbReference>
<dbReference type="AlphaFoldDB" id="A0AAD5WQL1"/>
<dbReference type="FunFam" id="2.130.10.10:FF:000534">
    <property type="entry name" value="Xyloglucanase Xgh74A"/>
    <property type="match status" value="1"/>
</dbReference>
<dbReference type="Pfam" id="PF00734">
    <property type="entry name" value="CBM_1"/>
    <property type="match status" value="1"/>
</dbReference>
<dbReference type="InterPro" id="IPR035971">
    <property type="entry name" value="CBD_sf"/>
</dbReference>
<proteinExistence type="inferred from homology"/>
<dbReference type="SUPFAM" id="SSF57180">
    <property type="entry name" value="Cellulose-binding domain"/>
    <property type="match status" value="1"/>
</dbReference>
<protein>
    <submittedName>
        <fullName evidence="11">Xyloglucanase</fullName>
    </submittedName>
</protein>
<evidence type="ECO:0000256" key="1">
    <source>
        <dbReference type="ARBA" id="ARBA00022729"/>
    </source>
</evidence>
<dbReference type="GO" id="GO:0016798">
    <property type="term" value="F:hydrolase activity, acting on glycosyl bonds"/>
    <property type="evidence" value="ECO:0007669"/>
    <property type="project" value="UniProtKB-KW"/>
</dbReference>
<evidence type="ECO:0000256" key="6">
    <source>
        <dbReference type="ARBA" id="ARBA00023326"/>
    </source>
</evidence>
<dbReference type="CDD" id="cd15482">
    <property type="entry name" value="Sialidase_non-viral"/>
    <property type="match status" value="1"/>
</dbReference>
<dbReference type="SMART" id="SM00236">
    <property type="entry name" value="fCBD"/>
    <property type="match status" value="1"/>
</dbReference>
<dbReference type="GO" id="GO:0030248">
    <property type="term" value="F:cellulose binding"/>
    <property type="evidence" value="ECO:0007669"/>
    <property type="project" value="InterPro"/>
</dbReference>
<dbReference type="PROSITE" id="PS51164">
    <property type="entry name" value="CBM1_2"/>
    <property type="match status" value="1"/>
</dbReference>
<feature type="signal peptide" evidence="9">
    <location>
        <begin position="1"/>
        <end position="19"/>
    </location>
</feature>
<gene>
    <name evidence="11" type="ORF">MKZ38_002782</name>
</gene>
<accession>A0AAD5WQL1</accession>
<evidence type="ECO:0000256" key="3">
    <source>
        <dbReference type="ARBA" id="ARBA00023001"/>
    </source>
</evidence>
<sequence>MRTHQILQLAAASALSVRAAYTWQNVRIGGGGGFTPGIVFHPTSSGVAYARMDIGGLYKLNAGDDSWTPVTDTIADSSNWHNWGVDAVALDPQDDAKVYMAVGMYTNDWDPSNGSIMRSSDQGATWESCDLDFKVGGNMPGRGMGERLAVDPANSDIIYFGARSGNGLWKSTDGGASFSQVESYTAVGTFIADATDTYGYSNDIQGLAWVTFDSTSGTTGGATSRIFVGTASLDESVFVSEDAGSTWTAVDGQPTGYLPHKGRLQPDEGALYLTYSNGSGPYDGTDGSVWRYEIEAATWTDITPVSGDSLYFGFGGLGVDMQNPGTLVVASLNSWWPDAQLFRTNDSGATWSPIWEWTSYPSMDYYYGMYTDKAPWINAGFVSQDTKRLGWMIETLEIDPLDGDHWLYGTGLTVFGGHDLTNWDTTHNITIEVLADGIEEMSVQQVVSVPGGSELLAAVGDDSGFTFASASDLDTSPETPWMTPMFTTSGSVDYAGNSVDSVVRIGNEEGDYMVALSSDGGVSWSIDYATDTSMYGGSVAYSADADTVLWSTSNAGVVRSQYQSSFVAVSSLADSSVIASDKSDNSYFYAGSGSTFYVSSDIAASFSEGGTLDSASEIRDIVTHPDNAGEMYVSTDVGIFSSTDYGSSFTAVSGDVTGTYHIALGVGSSDYILYAFGTGSSGSRLYASADGGSSWTDIQGDQSFGAVNTCVVAGSMNEAGQVYVGTNGRGAFYAQGTVGGGSGGGSTTTTTSATSSSVATTSTTSKSSTSPVTAEESTASTATPTTISTSATTATTTSATSTSTELASHWGQCGGVSWTGPTECGDGYTCTYQNDYYSQCL</sequence>
<dbReference type="InterPro" id="IPR052025">
    <property type="entry name" value="Xyloglucanase_GH74"/>
</dbReference>
<feature type="domain" description="CBM1" evidence="10">
    <location>
        <begin position="805"/>
        <end position="841"/>
    </location>
</feature>
<reference evidence="11" key="1">
    <citation type="submission" date="2022-07" db="EMBL/GenBank/DDBJ databases">
        <title>Draft genome sequence of Zalerion maritima ATCC 34329, a (micro)plastics degrading marine fungus.</title>
        <authorList>
            <person name="Paco A."/>
            <person name="Goncalves M.F.M."/>
            <person name="Rocha-Santos T.A.P."/>
            <person name="Alves A."/>
        </authorList>
    </citation>
    <scope>NUCLEOTIDE SEQUENCE</scope>
    <source>
        <strain evidence="11">ATCC 34329</strain>
    </source>
</reference>
<dbReference type="InterPro" id="IPR000254">
    <property type="entry name" value="CBD"/>
</dbReference>
<evidence type="ECO:0000313" key="12">
    <source>
        <dbReference type="Proteomes" id="UP001201980"/>
    </source>
</evidence>
<dbReference type="InterPro" id="IPR015943">
    <property type="entry name" value="WD40/YVTN_repeat-like_dom_sf"/>
</dbReference>
<dbReference type="GO" id="GO:0010411">
    <property type="term" value="P:xyloglucan metabolic process"/>
    <property type="evidence" value="ECO:0007669"/>
    <property type="project" value="TreeGrafter"/>
</dbReference>
<evidence type="ECO:0000259" key="10">
    <source>
        <dbReference type="PROSITE" id="PS51164"/>
    </source>
</evidence>
<evidence type="ECO:0000256" key="2">
    <source>
        <dbReference type="ARBA" id="ARBA00022801"/>
    </source>
</evidence>
<keyword evidence="1 9" id="KW-0732">Signal</keyword>
<feature type="region of interest" description="Disordered" evidence="8">
    <location>
        <begin position="740"/>
        <end position="798"/>
    </location>
</feature>
<organism evidence="11 12">
    <name type="scientific">Zalerion maritima</name>
    <dbReference type="NCBI Taxonomy" id="339359"/>
    <lineage>
        <taxon>Eukaryota</taxon>
        <taxon>Fungi</taxon>
        <taxon>Dikarya</taxon>
        <taxon>Ascomycota</taxon>
        <taxon>Pezizomycotina</taxon>
        <taxon>Sordariomycetes</taxon>
        <taxon>Lulworthiomycetidae</taxon>
        <taxon>Lulworthiales</taxon>
        <taxon>Lulworthiaceae</taxon>
        <taxon>Zalerion</taxon>
    </lineage>
</organism>
<evidence type="ECO:0000256" key="5">
    <source>
        <dbReference type="ARBA" id="ARBA00023295"/>
    </source>
</evidence>
<dbReference type="Gene3D" id="2.130.10.10">
    <property type="entry name" value="YVTN repeat-like/Quinoprotein amine dehydrogenase"/>
    <property type="match status" value="2"/>
</dbReference>
<keyword evidence="6" id="KW-0624">Polysaccharide degradation</keyword>
<name>A0AAD5WQL1_9PEZI</name>
<evidence type="ECO:0000256" key="4">
    <source>
        <dbReference type="ARBA" id="ARBA00023277"/>
    </source>
</evidence>